<sequence length="367" mass="41492">MNAEDLEGRPNHVLSSATPSTLLPPPEGLTRFIPIAIPQVSKSSQSEIITPFLRAYSPTLLSYGITQDDFLTFLDGLNEAWIANPVLQATSIAGSVMGMIHPVEIAGIVIETISEAASEGSSYLRTRRYLKKANEEAFGPRGLHVRICGFDEMLDGVGVSGMWARGSLEVRRKGNEREEDVGLEELERLLADANESTLNRQHPRLRLLQALEGYVAPLERVCVPVEAHQPNMLRRWNAYFAAKEEQKRTEEQGKKREGVRKRRAEKYQQAIDEVRRQNTHIERIREKIKKADAERSTHEKETAKKIDRLTAEMGKIEKEKQKRVKRMLRSADAGLEKLEQKEAEDTMKTKWLVISEAGKEKGIASKE</sequence>
<evidence type="ECO:0000313" key="3">
    <source>
        <dbReference type="Proteomes" id="UP001610334"/>
    </source>
</evidence>
<dbReference type="PANTHER" id="PTHR38887:SF1">
    <property type="entry name" value="RAS MODIFICATION PROTEIN ERF4"/>
    <property type="match status" value="1"/>
</dbReference>
<name>A0ABR4H9T4_9EURO</name>
<dbReference type="InterPro" id="IPR053221">
    <property type="entry name" value="Burnettramic_acid_biosynth"/>
</dbReference>
<evidence type="ECO:0000256" key="1">
    <source>
        <dbReference type="SAM" id="MobiDB-lite"/>
    </source>
</evidence>
<dbReference type="EMBL" id="JBFXLT010000050">
    <property type="protein sequence ID" value="KAL2812215.1"/>
    <property type="molecule type" value="Genomic_DNA"/>
</dbReference>
<organism evidence="2 3">
    <name type="scientific">Aspergillus granulosus</name>
    <dbReference type="NCBI Taxonomy" id="176169"/>
    <lineage>
        <taxon>Eukaryota</taxon>
        <taxon>Fungi</taxon>
        <taxon>Dikarya</taxon>
        <taxon>Ascomycota</taxon>
        <taxon>Pezizomycotina</taxon>
        <taxon>Eurotiomycetes</taxon>
        <taxon>Eurotiomycetidae</taxon>
        <taxon>Eurotiales</taxon>
        <taxon>Aspergillaceae</taxon>
        <taxon>Aspergillus</taxon>
        <taxon>Aspergillus subgen. Nidulantes</taxon>
    </lineage>
</organism>
<accession>A0ABR4H9T4</accession>
<evidence type="ECO:0000313" key="2">
    <source>
        <dbReference type="EMBL" id="KAL2812215.1"/>
    </source>
</evidence>
<feature type="compositionally biased region" description="Basic and acidic residues" evidence="1">
    <location>
        <begin position="1"/>
        <end position="10"/>
    </location>
</feature>
<dbReference type="Proteomes" id="UP001610334">
    <property type="component" value="Unassembled WGS sequence"/>
</dbReference>
<feature type="region of interest" description="Disordered" evidence="1">
    <location>
        <begin position="245"/>
        <end position="265"/>
    </location>
</feature>
<keyword evidence="3" id="KW-1185">Reference proteome</keyword>
<feature type="region of interest" description="Disordered" evidence="1">
    <location>
        <begin position="1"/>
        <end position="22"/>
    </location>
</feature>
<proteinExistence type="predicted"/>
<feature type="compositionally biased region" description="Basic and acidic residues" evidence="1">
    <location>
        <begin position="245"/>
        <end position="256"/>
    </location>
</feature>
<comment type="caution">
    <text evidence="2">The sequence shown here is derived from an EMBL/GenBank/DDBJ whole genome shotgun (WGS) entry which is preliminary data.</text>
</comment>
<protein>
    <submittedName>
        <fullName evidence="2">Uncharacterized protein</fullName>
    </submittedName>
</protein>
<dbReference type="PANTHER" id="PTHR38887">
    <property type="entry name" value="CHROMOSOME 21, WHOLE GENOME SHOTGUN SEQUENCE"/>
    <property type="match status" value="1"/>
</dbReference>
<gene>
    <name evidence="2" type="ORF">BJX63DRAFT_443713</name>
</gene>
<reference evidence="2 3" key="1">
    <citation type="submission" date="2024-07" db="EMBL/GenBank/DDBJ databases">
        <title>Section-level genome sequencing and comparative genomics of Aspergillus sections Usti and Cavernicolus.</title>
        <authorList>
            <consortium name="Lawrence Berkeley National Laboratory"/>
            <person name="Nybo J.L."/>
            <person name="Vesth T.C."/>
            <person name="Theobald S."/>
            <person name="Frisvad J.C."/>
            <person name="Larsen T.O."/>
            <person name="Kjaerboelling I."/>
            <person name="Rothschild-Mancinelli K."/>
            <person name="Lyhne E.K."/>
            <person name="Kogle M.E."/>
            <person name="Barry K."/>
            <person name="Clum A."/>
            <person name="Na H."/>
            <person name="Ledsgaard L."/>
            <person name="Lin J."/>
            <person name="Lipzen A."/>
            <person name="Kuo A."/>
            <person name="Riley R."/>
            <person name="Mondo S."/>
            <person name="Labutti K."/>
            <person name="Haridas S."/>
            <person name="Pangalinan J."/>
            <person name="Salamov A.A."/>
            <person name="Simmons B.A."/>
            <person name="Magnuson J.K."/>
            <person name="Chen J."/>
            <person name="Drula E."/>
            <person name="Henrissat B."/>
            <person name="Wiebenga A."/>
            <person name="Lubbers R.J."/>
            <person name="Gomes A.C."/>
            <person name="Makela M.R."/>
            <person name="Stajich J."/>
            <person name="Grigoriev I.V."/>
            <person name="Mortensen U.H."/>
            <person name="De Vries R.P."/>
            <person name="Baker S.E."/>
            <person name="Andersen M.R."/>
        </authorList>
    </citation>
    <scope>NUCLEOTIDE SEQUENCE [LARGE SCALE GENOMIC DNA]</scope>
    <source>
        <strain evidence="2 3">CBS 588.65</strain>
    </source>
</reference>